<evidence type="ECO:0000256" key="3">
    <source>
        <dbReference type="SAM" id="MobiDB-lite"/>
    </source>
</evidence>
<dbReference type="GO" id="GO:0004557">
    <property type="term" value="F:alpha-galactosidase activity"/>
    <property type="evidence" value="ECO:0007669"/>
    <property type="project" value="UniProtKB-EC"/>
</dbReference>
<dbReference type="OrthoDB" id="2108802at2759"/>
<dbReference type="PANTHER" id="PTHR35273:SF2">
    <property type="entry name" value="ALPHA-GALACTOSIDASE"/>
    <property type="match status" value="1"/>
</dbReference>
<keyword evidence="6" id="KW-0378">Hydrolase</keyword>
<dbReference type="InParanoid" id="A0A2T2ZUB9"/>
<dbReference type="InterPro" id="IPR013785">
    <property type="entry name" value="Aldolase_TIM"/>
</dbReference>
<dbReference type="Pfam" id="PF03537">
    <property type="entry name" value="Glyco_hydro_114"/>
    <property type="match status" value="1"/>
</dbReference>
<name>A0A2T2ZUB9_9PEZI</name>
<feature type="region of interest" description="Disordered" evidence="3">
    <location>
        <begin position="91"/>
        <end position="117"/>
    </location>
</feature>
<dbReference type="InterPro" id="IPR004352">
    <property type="entry name" value="GH114_TIM-barrel"/>
</dbReference>
<organism evidence="6 7">
    <name type="scientific">Coniella lustricola</name>
    <dbReference type="NCBI Taxonomy" id="2025994"/>
    <lineage>
        <taxon>Eukaryota</taxon>
        <taxon>Fungi</taxon>
        <taxon>Dikarya</taxon>
        <taxon>Ascomycota</taxon>
        <taxon>Pezizomycotina</taxon>
        <taxon>Sordariomycetes</taxon>
        <taxon>Sordariomycetidae</taxon>
        <taxon>Diaporthales</taxon>
        <taxon>Schizoparmaceae</taxon>
        <taxon>Coniella</taxon>
    </lineage>
</organism>
<dbReference type="STRING" id="2025994.A0A2T2ZUB9"/>
<feature type="compositionally biased region" description="Polar residues" evidence="3">
    <location>
        <begin position="1"/>
        <end position="16"/>
    </location>
</feature>
<keyword evidence="4" id="KW-0472">Membrane</keyword>
<evidence type="ECO:0000256" key="2">
    <source>
        <dbReference type="ARBA" id="ARBA00012755"/>
    </source>
</evidence>
<keyword evidence="4" id="KW-0812">Transmembrane</keyword>
<feature type="compositionally biased region" description="Polar residues" evidence="3">
    <location>
        <begin position="103"/>
        <end position="117"/>
    </location>
</feature>
<keyword evidence="7" id="KW-1185">Reference proteome</keyword>
<dbReference type="EMBL" id="KZ678680">
    <property type="protein sequence ID" value="PSR76992.1"/>
    <property type="molecule type" value="Genomic_DNA"/>
</dbReference>
<accession>A0A2T2ZUB9</accession>
<dbReference type="Gene3D" id="3.20.20.70">
    <property type="entry name" value="Aldolase class I"/>
    <property type="match status" value="1"/>
</dbReference>
<protein>
    <recommendedName>
        <fullName evidence="2">alpha-galactosidase</fullName>
        <ecNumber evidence="2">3.2.1.22</ecNumber>
    </recommendedName>
</protein>
<feature type="region of interest" description="Disordered" evidence="3">
    <location>
        <begin position="1"/>
        <end position="37"/>
    </location>
</feature>
<evidence type="ECO:0000256" key="1">
    <source>
        <dbReference type="ARBA" id="ARBA00001255"/>
    </source>
</evidence>
<keyword evidence="4" id="KW-1133">Transmembrane helix</keyword>
<sequence length="285" mass="30175">MSGGFSTAAQPNTNDTAPHAHPHSHPHPAPVPGPAMSAPREKFEVLDDGAGVQHRHRNWKKIAVIVAAALAVLALALGLGLGLGLKPHGGGGGGNSGGSSGSCSDTPNPTLCPNNTQPNSSIPTLAATLPWQIVLSETLVLANDTSATSDAADNETSTDIVTPNASSATNVTVYDIDMFAHQNNSVVSRLRAQGMHVICYFSAGSYEPGRPDSWKFTDNDKGKELDGWPGEYWLDLNSLNVRQIMLDRIEIAAQMNCSGIDPDNVDGYVSGCVFCLFFWFIIFFG</sequence>
<gene>
    <name evidence="6" type="ORF">BD289DRAFT_162096</name>
</gene>
<dbReference type="Proteomes" id="UP000241462">
    <property type="component" value="Unassembled WGS sequence"/>
</dbReference>
<comment type="catalytic activity">
    <reaction evidence="1">
        <text>Hydrolysis of terminal, non-reducing alpha-D-galactose residues in alpha-D-galactosides, including galactose oligosaccharides, galactomannans and galactolipids.</text>
        <dbReference type="EC" id="3.2.1.22"/>
    </reaction>
</comment>
<dbReference type="SUPFAM" id="SSF51445">
    <property type="entry name" value="(Trans)glycosidases"/>
    <property type="match status" value="1"/>
</dbReference>
<feature type="domain" description="Glycoside-hydrolase family GH114 TIM-barrel" evidence="5">
    <location>
        <begin position="166"/>
        <end position="268"/>
    </location>
</feature>
<feature type="compositionally biased region" description="Gly residues" evidence="3">
    <location>
        <begin position="91"/>
        <end position="100"/>
    </location>
</feature>
<dbReference type="AlphaFoldDB" id="A0A2T2ZUB9"/>
<evidence type="ECO:0000313" key="6">
    <source>
        <dbReference type="EMBL" id="PSR76992.1"/>
    </source>
</evidence>
<evidence type="ECO:0000259" key="5">
    <source>
        <dbReference type="Pfam" id="PF03537"/>
    </source>
</evidence>
<dbReference type="PANTHER" id="PTHR35273">
    <property type="entry name" value="ALPHA-1,4 POLYGALACTOSAMINIDASE, PUTATIVE (AFU_ORTHOLOGUE AFUA_3G07890)-RELATED"/>
    <property type="match status" value="1"/>
</dbReference>
<reference evidence="6 7" key="1">
    <citation type="journal article" date="2018" name="Mycol. Prog.">
        <title>Coniella lustricola, a new species from submerged detritus.</title>
        <authorList>
            <person name="Raudabaugh D.B."/>
            <person name="Iturriaga T."/>
            <person name="Carver A."/>
            <person name="Mondo S."/>
            <person name="Pangilinan J."/>
            <person name="Lipzen A."/>
            <person name="He G."/>
            <person name="Amirebrahimi M."/>
            <person name="Grigoriev I.V."/>
            <person name="Miller A.N."/>
        </authorList>
    </citation>
    <scope>NUCLEOTIDE SEQUENCE [LARGE SCALE GENOMIC DNA]</scope>
    <source>
        <strain evidence="6 7">B22-T-1</strain>
    </source>
</reference>
<dbReference type="InterPro" id="IPR017853">
    <property type="entry name" value="GH"/>
</dbReference>
<evidence type="ECO:0000256" key="4">
    <source>
        <dbReference type="SAM" id="Phobius"/>
    </source>
</evidence>
<proteinExistence type="predicted"/>
<feature type="transmembrane region" description="Helical" evidence="4">
    <location>
        <begin position="62"/>
        <end position="85"/>
    </location>
</feature>
<dbReference type="EC" id="3.2.1.22" evidence="2"/>
<evidence type="ECO:0000313" key="7">
    <source>
        <dbReference type="Proteomes" id="UP000241462"/>
    </source>
</evidence>
<feature type="transmembrane region" description="Helical" evidence="4">
    <location>
        <begin position="267"/>
        <end position="284"/>
    </location>
</feature>